<feature type="signal peptide" evidence="1">
    <location>
        <begin position="1"/>
        <end position="31"/>
    </location>
</feature>
<sequence>MRTATPTRSKALLLGASVLALASSWQHPARADINVTGTSAAVTITSGNLANSGTISSSTFIAAVNASGSVGTIANTGTIKLVGPYVGLSGVGMTIQGATIAGTYQPATIGLLSNGAGATILGGGSGVRIDGATIGTIANSGTITTSPSYGSGAAISAGAQLWAGSGLQTVTVDTLTNNAGGVIGGGINFAGSTIGTLVNSGLIIGQGTSGGAAMIVGSATFYSSSFNGSIYTSQTVVAQGGISTLMNSAGGTIAGDILVRGGRSTIGIIDNAGLITGSITGTTASIGSLHNEVGGSLAGVTLAGGSIGSFVNSGTIAPAPNSYVYSGAVNLGASTVYTGSGTTIIPGTIGTIDNQAGATIAGGLYAQGATVGTFTNAGGIGEGVNLGASTIYGSNTTVLPSSIGTINNQAGGTITGGLAATASSIGAFNNAGLISGGVNLGAASPYTYSSIATGYTYIYGVVTSTIGQLTNAAGATITGGSGLTATGASIGTLTNAGVIQGNLNLGAASTSTFSSNGTTFSSTYSSVASTIGTLINTANASITGGVYIGGTVGTFDNAGLITGSLTGAQVSIGSLRNELGGSLAGVTLTGGSIGSFVNSGTIAPAANSYVYSGAVNLGASSVYTGSTTTVVSSSIGTINNQAGATIAGGLYAQGATVGTFANAGGIGGGVNLGAYINYGSNTTVLPSSIGTIDNQAGATITGGLAATASSIGAFNNAGLISGGVNLGTTSSYTYSSNGTGYSYIYGAATSTIGQLTNAAGATITGGSGLTATGASIGTLTNAGMIQGSVNLGGASTSTFSSNGTTYSSTYSSVDSTIGTLINKATASITGGVYIGGTVGTFDNAGMIGSIGTYTYNSYGLNFGGNSKASVITNEAGATLAGFVGLGLSGTDVGTLSNSGLITSLNNTAITGGLKSSYNSVTSSYEYSAASIGTLSNSAGGTIQGYYGGIQYQGTIGTLINDGLIAATQGGSGISITSNGTSAAIGTLINGVNGTISGLYYLGAIAVAGATIVGLQNDGLVSGGTYANAILVSGNSFYTYDTVHGTYGTTSISGQINTLTNSASGTITGATGVHVSGTGHIGTLSNDGLIQGSTSGGIKIESFYSDSGSVTPALDTLINGATGTIAGGYAGVFVSSGTLSTLVNRGLVTGTQGAIVASNFGAYSTIAPSIGQITNLGTLTATGSTLATVISGTAAILSGVDVGTLSNSGVISGAMALYALSTTLNNSVAVGSVGLVDNLAGGSLIGMGSQAAVLLNAPVDTLRNAGLIADQGTSTLASAVAVLSGTLGTLLNLAAGTIAAPSAALQVSGTIRAVDNEGVIQGGTAAVSLNQTSNYSSTAAAHSGSIGTLSNSGALHGGVDGVQVAGRIDALANSGTITGGTVAGVQNVGSVKSSTVTYNYLPDSFNWSYITISTETSQSGTIAAATNQGVLSGGQSGIINGVTGTSTLSTVISSFFQGPQTVVSSVVSTTGPIGGTIGTLMNSGTILGTAVAGIDNGAATAVIGTLVNSGLIQGGQTGLINAGSIGTLSNSGTITGAVAAIRDSGTLGPVTNTGVIAGDIIHTAASDLSITGGSGTTFGTLTGVNGARGTLSSTASNVMLAGNLVLNDSVSIAGHTLVENGGSLVLTAPTTITGNYAQAGGTLTAMAAGGTVGGLQISGGASISGATVVLTSQYAYGLTSGASYTIVAAGDAASSYTSVTALAPGYNSTTVTSTVVGGQTDLIVSVGHSSLSAGGTATIAGGDGTLDQMTGGALAITGGTPTVGSIAGGTLTQTSGSASLGTVTGGTITLAGGSATLGTIAGGTLTQSAGSTIAGTTAVQVQGGSLNLGGTVQAPLAVNGGLVALNGTASGPVTVGSGGTLRGSGVITGAATVAGVLRPGNSPGTLTFTDGLTQAAKSVLSIDIDGTGTGKGAGNYSRVLVTGGSYVIGSGATLQPNLRGMTGSASNTYTPGLGTDFTIVQAAGGVSGTFAGITQPSSGLLAGTQFTALYTNNAVELYVTPTYGNLASLGASANQQTMGRVVAGLSSTGNADLNAVLKALYGLPTVGASLDALAQIGGSSQANIVAYSLNRGLAVTQVLGQRLAAVRDGVAGGMQGTMQAQLVGRTLYTSMASGSDAPVIEDERGVAAGSAPEEGWHFWAQGLGAFTRVDSDGNAAGGHSNTGGGLFGGDRTVAPGVTVGLAGVLLQSTSGGSNETSSYGLSAYGNVDLGDGLFVTGNAGYTYDQYDTARTMGFGGLSRTAFGHTTGDELSAGVTAGYRVRVSNLTLEPQAGIQWLRVGRDGFTETGAGALNLVLQDLDATALQSSVGGRASASWKTDGGTVITPALRAAWLHDFRDRALTSQAALAGTTFAVTGPDTGANALGIGGGLTLQEGNNLNLYANYDGTLRRHETDHVFTAGFRLSW</sequence>
<keyword evidence="1" id="KW-0732">Signal</keyword>
<evidence type="ECO:0000313" key="3">
    <source>
        <dbReference type="EMBL" id="TWB62066.1"/>
    </source>
</evidence>
<evidence type="ECO:0000256" key="1">
    <source>
        <dbReference type="SAM" id="SignalP"/>
    </source>
</evidence>
<dbReference type="InterPro" id="IPR036709">
    <property type="entry name" value="Autotransporte_beta_dom_sf"/>
</dbReference>
<evidence type="ECO:0000259" key="2">
    <source>
        <dbReference type="PROSITE" id="PS51208"/>
    </source>
</evidence>
<feature type="domain" description="Autotransporter" evidence="2">
    <location>
        <begin position="2130"/>
        <end position="2403"/>
    </location>
</feature>
<evidence type="ECO:0000313" key="4">
    <source>
        <dbReference type="Proteomes" id="UP000318050"/>
    </source>
</evidence>
<gene>
    <name evidence="3" type="ORF">FBZ92_1051</name>
</gene>
<organism evidence="3 4">
    <name type="scientific">Nitrospirillum amazonense</name>
    <dbReference type="NCBI Taxonomy" id="28077"/>
    <lineage>
        <taxon>Bacteria</taxon>
        <taxon>Pseudomonadati</taxon>
        <taxon>Pseudomonadota</taxon>
        <taxon>Alphaproteobacteria</taxon>
        <taxon>Rhodospirillales</taxon>
        <taxon>Azospirillaceae</taxon>
        <taxon>Nitrospirillum</taxon>
    </lineage>
</organism>
<dbReference type="OrthoDB" id="5930286at2"/>
<dbReference type="SUPFAM" id="SSF103515">
    <property type="entry name" value="Autotransporter"/>
    <property type="match status" value="1"/>
</dbReference>
<dbReference type="Proteomes" id="UP000318050">
    <property type="component" value="Unassembled WGS sequence"/>
</dbReference>
<dbReference type="Gene3D" id="2.40.128.130">
    <property type="entry name" value="Autotransporter beta-domain"/>
    <property type="match status" value="1"/>
</dbReference>
<accession>A0A560IST8</accession>
<comment type="caution">
    <text evidence="3">The sequence shown here is derived from an EMBL/GenBank/DDBJ whole genome shotgun (WGS) entry which is preliminary data.</text>
</comment>
<name>A0A560IST8_9PROT</name>
<feature type="chain" id="PRO_5021897033" evidence="1">
    <location>
        <begin position="32"/>
        <end position="2403"/>
    </location>
</feature>
<dbReference type="InterPro" id="IPR005546">
    <property type="entry name" value="Autotransporte_beta"/>
</dbReference>
<proteinExistence type="predicted"/>
<dbReference type="EMBL" id="VITT01000005">
    <property type="protein sequence ID" value="TWB62066.1"/>
    <property type="molecule type" value="Genomic_DNA"/>
</dbReference>
<protein>
    <submittedName>
        <fullName evidence="3">Uncharacterized protein with beta-barrel porin domain</fullName>
    </submittedName>
</protein>
<dbReference type="SMART" id="SM00869">
    <property type="entry name" value="Autotransporter"/>
    <property type="match status" value="1"/>
</dbReference>
<reference evidence="3 4" key="1">
    <citation type="submission" date="2019-06" db="EMBL/GenBank/DDBJ databases">
        <title>Genomic Encyclopedia of Type Strains, Phase IV (KMG-V): Genome sequencing to study the core and pangenomes of soil and plant-associated prokaryotes.</title>
        <authorList>
            <person name="Whitman W."/>
        </authorList>
    </citation>
    <scope>NUCLEOTIDE SEQUENCE [LARGE SCALE GENOMIC DNA]</scope>
    <source>
        <strain evidence="3 4">BR 11140</strain>
    </source>
</reference>
<dbReference type="PROSITE" id="PS51208">
    <property type="entry name" value="AUTOTRANSPORTER"/>
    <property type="match status" value="1"/>
</dbReference>